<dbReference type="RefSeq" id="WP_358360166.1">
    <property type="nucleotide sequence ID" value="NZ_JBEZFP010000099.1"/>
</dbReference>
<dbReference type="Pfam" id="PF09414">
    <property type="entry name" value="RNA_ligase"/>
    <property type="match status" value="1"/>
</dbReference>
<dbReference type="Gene3D" id="3.30.1490.70">
    <property type="match status" value="1"/>
</dbReference>
<feature type="region of interest" description="Disordered" evidence="1">
    <location>
        <begin position="383"/>
        <end position="403"/>
    </location>
</feature>
<organism evidence="3 4">
    <name type="scientific">Streptodolium elevatio</name>
    <dbReference type="NCBI Taxonomy" id="3157996"/>
    <lineage>
        <taxon>Bacteria</taxon>
        <taxon>Bacillati</taxon>
        <taxon>Actinomycetota</taxon>
        <taxon>Actinomycetes</taxon>
        <taxon>Kitasatosporales</taxon>
        <taxon>Streptomycetaceae</taxon>
        <taxon>Streptodolium</taxon>
    </lineage>
</organism>
<sequence length="403" mass="41509">MSDAAPTPVPAAAAGADAVGAAAHGPVLRPYPKIPARGGTSASGVREWAAAEKVHGAHFAVVCDAAGARPAKRRELLGDDDLDAFFGVSRIWPALAVAAERFAATLRVARGFDGFDGFGDGDGDGAAAADPAPVVTLYGELAGGAYPHPDVPAEPGVDPVQTGVWYAPGLHWLLFDATVESSAASVDAADGRVWIADRTLRTFAATAGLACVPLLAYGPRHSLDDLPRVFPTRVPGRFGLPELDGNLAEGYVVKPAGEWREAGARERSEGPGVGGRPVVKVKQPAFAEDRRYSGARPYLPPPQGAAGVPSWLVLQAAALLTPARAAGAVSKTGPRTPLDTVADEIARDAADETAAAVGGLDRDQLRSLTAALLPGARALARFDAADRGAASTGGRRPENRNRR</sequence>
<feature type="domain" description="RNA ligase" evidence="2">
    <location>
        <begin position="46"/>
        <end position="261"/>
    </location>
</feature>
<dbReference type="EMBL" id="JBEZFP010000099">
    <property type="protein sequence ID" value="MEU8137774.1"/>
    <property type="molecule type" value="Genomic_DNA"/>
</dbReference>
<dbReference type="Gene3D" id="3.30.470.30">
    <property type="entry name" value="DNA ligase/mRNA capping enzyme"/>
    <property type="match status" value="1"/>
</dbReference>
<comment type="caution">
    <text evidence="3">The sequence shown here is derived from an EMBL/GenBank/DDBJ whole genome shotgun (WGS) entry which is preliminary data.</text>
</comment>
<dbReference type="GO" id="GO:0016874">
    <property type="term" value="F:ligase activity"/>
    <property type="evidence" value="ECO:0007669"/>
    <property type="project" value="UniProtKB-KW"/>
</dbReference>
<evidence type="ECO:0000313" key="4">
    <source>
        <dbReference type="Proteomes" id="UP001551482"/>
    </source>
</evidence>
<name>A0ABV3DPV2_9ACTN</name>
<protein>
    <submittedName>
        <fullName evidence="3">RNA ligase family protein</fullName>
    </submittedName>
</protein>
<gene>
    <name evidence="3" type="ORF">AB0C36_30195</name>
</gene>
<keyword evidence="4" id="KW-1185">Reference proteome</keyword>
<reference evidence="3 4" key="1">
    <citation type="submission" date="2024-06" db="EMBL/GenBank/DDBJ databases">
        <title>The Natural Products Discovery Center: Release of the First 8490 Sequenced Strains for Exploring Actinobacteria Biosynthetic Diversity.</title>
        <authorList>
            <person name="Kalkreuter E."/>
            <person name="Kautsar S.A."/>
            <person name="Yang D."/>
            <person name="Bader C.D."/>
            <person name="Teijaro C.N."/>
            <person name="Fluegel L."/>
            <person name="Davis C.M."/>
            <person name="Simpson J.R."/>
            <person name="Lauterbach L."/>
            <person name="Steele A.D."/>
            <person name="Gui C."/>
            <person name="Meng S."/>
            <person name="Li G."/>
            <person name="Viehrig K."/>
            <person name="Ye F."/>
            <person name="Su P."/>
            <person name="Kiefer A.F."/>
            <person name="Nichols A."/>
            <person name="Cepeda A.J."/>
            <person name="Yan W."/>
            <person name="Fan B."/>
            <person name="Jiang Y."/>
            <person name="Adhikari A."/>
            <person name="Zheng C.-J."/>
            <person name="Schuster L."/>
            <person name="Cowan T.M."/>
            <person name="Smanski M.J."/>
            <person name="Chevrette M.G."/>
            <person name="De Carvalho L.P.S."/>
            <person name="Shen B."/>
        </authorList>
    </citation>
    <scope>NUCLEOTIDE SEQUENCE [LARGE SCALE GENOMIC DNA]</scope>
    <source>
        <strain evidence="3 4">NPDC048946</strain>
    </source>
</reference>
<proteinExistence type="predicted"/>
<evidence type="ECO:0000259" key="2">
    <source>
        <dbReference type="Pfam" id="PF09414"/>
    </source>
</evidence>
<evidence type="ECO:0000256" key="1">
    <source>
        <dbReference type="SAM" id="MobiDB-lite"/>
    </source>
</evidence>
<evidence type="ECO:0000313" key="3">
    <source>
        <dbReference type="EMBL" id="MEU8137774.1"/>
    </source>
</evidence>
<keyword evidence="3" id="KW-0436">Ligase</keyword>
<dbReference type="InterPro" id="IPR021122">
    <property type="entry name" value="RNA_ligase_dom_REL/Rnl2"/>
</dbReference>
<dbReference type="SUPFAM" id="SSF56091">
    <property type="entry name" value="DNA ligase/mRNA capping enzyme, catalytic domain"/>
    <property type="match status" value="1"/>
</dbReference>
<dbReference type="Proteomes" id="UP001551482">
    <property type="component" value="Unassembled WGS sequence"/>
</dbReference>
<accession>A0ABV3DPV2</accession>